<dbReference type="InterPro" id="IPR014153">
    <property type="entry name" value="Ds_break_AddB"/>
</dbReference>
<evidence type="ECO:0000313" key="2">
    <source>
        <dbReference type="EMBL" id="NJC33425.1"/>
    </source>
</evidence>
<evidence type="ECO:0000259" key="1">
    <source>
        <dbReference type="Pfam" id="PF12705"/>
    </source>
</evidence>
<reference evidence="2 3" key="1">
    <citation type="submission" date="2020-03" db="EMBL/GenBank/DDBJ databases">
        <title>Genomic Encyclopedia of Type Strains, Phase IV (KMG-IV): sequencing the most valuable type-strain genomes for metagenomic binning, comparative biology and taxonomic classification.</title>
        <authorList>
            <person name="Goeker M."/>
        </authorList>
    </citation>
    <scope>NUCLEOTIDE SEQUENCE [LARGE SCALE GENOMIC DNA]</scope>
    <source>
        <strain evidence="2 3">DSM 27651</strain>
    </source>
</reference>
<dbReference type="SUPFAM" id="SSF52540">
    <property type="entry name" value="P-loop containing nucleoside triphosphate hydrolases"/>
    <property type="match status" value="1"/>
</dbReference>
<keyword evidence="2" id="KW-0547">Nucleotide-binding</keyword>
<dbReference type="Proteomes" id="UP000734218">
    <property type="component" value="Unassembled WGS sequence"/>
</dbReference>
<name>A0ABX0XL21_9SPHN</name>
<dbReference type="EC" id="3.6.4.12" evidence="2"/>
<dbReference type="GO" id="GO:0016787">
    <property type="term" value="F:hydrolase activity"/>
    <property type="evidence" value="ECO:0007669"/>
    <property type="project" value="UniProtKB-KW"/>
</dbReference>
<dbReference type="GO" id="GO:0003678">
    <property type="term" value="F:DNA helicase activity"/>
    <property type="evidence" value="ECO:0007669"/>
    <property type="project" value="UniProtKB-EC"/>
</dbReference>
<dbReference type="SUPFAM" id="SSF52980">
    <property type="entry name" value="Restriction endonuclease-like"/>
    <property type="match status" value="1"/>
</dbReference>
<protein>
    <submittedName>
        <fullName evidence="2">ATP-dependent helicase/nuclease subunit B</fullName>
        <ecNumber evidence="2">3.1.-.-</ecNumber>
        <ecNumber evidence="2">3.6.4.12</ecNumber>
    </submittedName>
</protein>
<dbReference type="Gene3D" id="3.90.320.10">
    <property type="match status" value="1"/>
</dbReference>
<dbReference type="NCBIfam" id="TIGR02786">
    <property type="entry name" value="addB_alphas"/>
    <property type="match status" value="1"/>
</dbReference>
<dbReference type="Pfam" id="PF12705">
    <property type="entry name" value="PDDEXK_1"/>
    <property type="match status" value="1"/>
</dbReference>
<accession>A0ABX0XL21</accession>
<dbReference type="EC" id="3.1.-.-" evidence="2"/>
<dbReference type="InterPro" id="IPR027417">
    <property type="entry name" value="P-loop_NTPase"/>
</dbReference>
<keyword evidence="2" id="KW-0067">ATP-binding</keyword>
<dbReference type="InterPro" id="IPR011604">
    <property type="entry name" value="PDDEXK-like_dom_sf"/>
</dbReference>
<keyword evidence="2" id="KW-0378">Hydrolase</keyword>
<sequence>MPSLFTIDPHRAFADALAAGLIATHRDPMVLARGTILLPSNRAVRAVSDAFVRRAEGGLLMPRLVPLGDPAIDDRIGGTLEPLTGEPSLPPAIAPLERRLRLARLIVAHRPGTDVSEAMRLAADLARTLDQLHVDDVSPQALRALPIPDGLSSHWQRALDQLTLILDRWPAELASIGRMDLTERRNQLFDRLARRWRQQGAGGFVVAAGINLTSPPVARLLRCVAEMDGGSVVFAGLDLEMPEEEWAALGPHDPDPVSDFRPRSIESHPQYHLKLLLDRMSVGRAEVQRWRWGGGRDARAARSRAIASALAPASHTARWIDLPADQRSLAGVTAIVAATPAEEAQAIAIALREALETPGRTAQLVTPDRGLAERVSSHLRRWGIQADDSAGRPLSATPAGTLLLAIVEAAAERFAPVALLALLKHSLVAAGEGRGEWLAGIRRIDLGLRGPRPAPGLAGITAALERAEPGARDGGARMQAASAWHAVRPLLDPLERVAADEPSALIVALRETADRLAGDAAWSRPAGQAAADLIADLEAGSAFGPPLGDPATLARVLRSLMDEVAVRPPQGGHPRIAILGLIEARLQQADLVILGGLNEGTWPALAPADPWLAPRVRAELGLAGLERRIGLSAHSFAEALGAPQVIVTRARRDASGPAVASRFWLRLEAMSSGLKAAEDHLRLARVIDDPGMASPAGRPAPCPLAEERPRRISVTQVDRLKADPFAFYAQQMLRLRALDPLDAEPSAAWRGTAVHAVLEAWAKQDGFDPAALRPRALAMLSGEEAHPLMRALWQPRLMEAIEWIAAQLQKDRERGRVPIVSEATGRVELGGIMLDGRADRIDRDAGGGIVVVDYKTGKAPGPKAVGAGFALQLGLLGLIAEQGGFPGVSGTATGFEYWSLAKGRDGFGEVTSPAHDEGKGGRIITDRFTAVAAANFKDAADRWLTGNEPFTAKLHPEHAPYGDYDQLMRLEEWYGRDAR</sequence>
<dbReference type="EMBL" id="JAATJE010000001">
    <property type="protein sequence ID" value="NJC33425.1"/>
    <property type="molecule type" value="Genomic_DNA"/>
</dbReference>
<organism evidence="2 3">
    <name type="scientific">Sphingomonas jejuensis</name>
    <dbReference type="NCBI Taxonomy" id="904715"/>
    <lineage>
        <taxon>Bacteria</taxon>
        <taxon>Pseudomonadati</taxon>
        <taxon>Pseudomonadota</taxon>
        <taxon>Alphaproteobacteria</taxon>
        <taxon>Sphingomonadales</taxon>
        <taxon>Sphingomonadaceae</taxon>
        <taxon>Sphingomonas</taxon>
    </lineage>
</organism>
<comment type="caution">
    <text evidence="2">The sequence shown here is derived from an EMBL/GenBank/DDBJ whole genome shotgun (WGS) entry which is preliminary data.</text>
</comment>
<keyword evidence="3" id="KW-1185">Reference proteome</keyword>
<proteinExistence type="predicted"/>
<dbReference type="InterPro" id="IPR011335">
    <property type="entry name" value="Restrct_endonuc-II-like"/>
</dbReference>
<evidence type="ECO:0000313" key="3">
    <source>
        <dbReference type="Proteomes" id="UP000734218"/>
    </source>
</evidence>
<gene>
    <name evidence="2" type="ORF">GGR88_000899</name>
</gene>
<feature type="domain" description="PD-(D/E)XK endonuclease-like" evidence="1">
    <location>
        <begin position="711"/>
        <end position="914"/>
    </location>
</feature>
<dbReference type="InterPro" id="IPR038726">
    <property type="entry name" value="PDDEXK_AddAB-type"/>
</dbReference>
<keyword evidence="2" id="KW-0347">Helicase</keyword>